<comment type="caution">
    <text evidence="1">The sequence shown here is derived from an EMBL/GenBank/DDBJ whole genome shotgun (WGS) entry which is preliminary data.</text>
</comment>
<dbReference type="InterPro" id="IPR032466">
    <property type="entry name" value="Metal_Hydrolase"/>
</dbReference>
<dbReference type="Proteomes" id="UP000533476">
    <property type="component" value="Unassembled WGS sequence"/>
</dbReference>
<proteinExistence type="predicted"/>
<reference evidence="1 2" key="1">
    <citation type="submission" date="2020-04" db="EMBL/GenBank/DDBJ databases">
        <authorList>
            <person name="Zhang R."/>
            <person name="Schippers A."/>
        </authorList>
    </citation>
    <scope>NUCLEOTIDE SEQUENCE [LARGE SCALE GENOMIC DNA]</scope>
    <source>
        <strain evidence="1 2">DSM 109850</strain>
    </source>
</reference>
<gene>
    <name evidence="1" type="ORF">HIJ39_00400</name>
</gene>
<name>A0A7Y0Q1H0_9FIRM</name>
<evidence type="ECO:0000313" key="1">
    <source>
        <dbReference type="EMBL" id="NMP20821.1"/>
    </source>
</evidence>
<protein>
    <submittedName>
        <fullName evidence="1">Membrane dipeptidase</fullName>
    </submittedName>
</protein>
<dbReference type="Gene3D" id="3.20.20.140">
    <property type="entry name" value="Metal-dependent hydrolases"/>
    <property type="match status" value="1"/>
</dbReference>
<dbReference type="PANTHER" id="PTHR10443:SF12">
    <property type="entry name" value="DIPEPTIDASE"/>
    <property type="match status" value="1"/>
</dbReference>
<dbReference type="InterPro" id="IPR008257">
    <property type="entry name" value="Pept_M19"/>
</dbReference>
<accession>A0A7Y0Q1H0</accession>
<dbReference type="PANTHER" id="PTHR10443">
    <property type="entry name" value="MICROSOMAL DIPEPTIDASE"/>
    <property type="match status" value="1"/>
</dbReference>
<evidence type="ECO:0000313" key="2">
    <source>
        <dbReference type="Proteomes" id="UP000533476"/>
    </source>
</evidence>
<keyword evidence="2" id="KW-1185">Reference proteome</keyword>
<sequence length="320" mass="35386">MQFHGQDMPVVDTHADSLGAVLRGERNLYERSEKGQLDFPRMQEGGHTLQFFSLWVEPENKPERAMSRLMQYLDAFWTQIGAHSEWIRPVLDRESLEALLRDGGIGGVPSIEGAEGVGTDPAMVRILHRLGVRLMSLTWNERNALADGAGEEPGGGGVSRAGRAIIQEMNRVNIIVDVSHIAEAGFWDVLEISSRPVIASHSNCRELQNHRRNLSDAQIRALAAQGGIQGITFVRPFLGGSEDLERVVDHILHALAVVGTDRHLGLGSDFDGVDNPVGGLEDVTQLPRLAQRMSDRGLSDDSIRRILGYNYIDFLRNTWA</sequence>
<organism evidence="1 2">
    <name type="scientific">Sulfobacillus harzensis</name>
    <dbReference type="NCBI Taxonomy" id="2729629"/>
    <lineage>
        <taxon>Bacteria</taxon>
        <taxon>Bacillati</taxon>
        <taxon>Bacillota</taxon>
        <taxon>Clostridia</taxon>
        <taxon>Eubacteriales</taxon>
        <taxon>Clostridiales Family XVII. Incertae Sedis</taxon>
        <taxon>Sulfobacillus</taxon>
    </lineage>
</organism>
<dbReference type="GO" id="GO:0006508">
    <property type="term" value="P:proteolysis"/>
    <property type="evidence" value="ECO:0007669"/>
    <property type="project" value="InterPro"/>
</dbReference>
<dbReference type="CDD" id="cd01301">
    <property type="entry name" value="rDP_like"/>
    <property type="match status" value="1"/>
</dbReference>
<dbReference type="RefSeq" id="WP_169095544.1">
    <property type="nucleotide sequence ID" value="NZ_JABBVZ010000001.1"/>
</dbReference>
<dbReference type="AlphaFoldDB" id="A0A7Y0Q1H0"/>
<dbReference type="EMBL" id="JABBVZ010000001">
    <property type="protein sequence ID" value="NMP20821.1"/>
    <property type="molecule type" value="Genomic_DNA"/>
</dbReference>
<dbReference type="Pfam" id="PF01244">
    <property type="entry name" value="Peptidase_M19"/>
    <property type="match status" value="1"/>
</dbReference>
<dbReference type="GO" id="GO:0070573">
    <property type="term" value="F:metallodipeptidase activity"/>
    <property type="evidence" value="ECO:0007669"/>
    <property type="project" value="InterPro"/>
</dbReference>
<dbReference type="PROSITE" id="PS51365">
    <property type="entry name" value="RENAL_DIPEPTIDASE_2"/>
    <property type="match status" value="1"/>
</dbReference>
<dbReference type="SUPFAM" id="SSF51556">
    <property type="entry name" value="Metallo-dependent hydrolases"/>
    <property type="match status" value="1"/>
</dbReference>